<dbReference type="SUPFAM" id="SSF54909">
    <property type="entry name" value="Dimeric alpha+beta barrel"/>
    <property type="match status" value="1"/>
</dbReference>
<dbReference type="Gene3D" id="3.30.70.100">
    <property type="match status" value="1"/>
</dbReference>
<sequence length="118" mass="13882">MLVEQRTYTTQPGKWRDYLALYEAEGLAVQCRILGRMVGYYTVEFGTLNQIVHLWAYTDLAEREQRRTQLLANPQWQAYVRRMLPLLVSQESKILKPTTFFKPQWQNPCAVDETPVSQ</sequence>
<proteinExistence type="inferred from homology"/>
<evidence type="ECO:0000259" key="2">
    <source>
        <dbReference type="Pfam" id="PF07978"/>
    </source>
</evidence>
<evidence type="ECO:0000313" key="4">
    <source>
        <dbReference type="Proteomes" id="UP001596270"/>
    </source>
</evidence>
<gene>
    <name evidence="3" type="ORF">ACFQND_11765</name>
</gene>
<reference evidence="4" key="1">
    <citation type="journal article" date="2019" name="Int. J. Syst. Evol. Microbiol.">
        <title>The Global Catalogue of Microorganisms (GCM) 10K type strain sequencing project: providing services to taxonomists for standard genome sequencing and annotation.</title>
        <authorList>
            <consortium name="The Broad Institute Genomics Platform"/>
            <consortium name="The Broad Institute Genome Sequencing Center for Infectious Disease"/>
            <person name="Wu L."/>
            <person name="Ma J."/>
        </authorList>
    </citation>
    <scope>NUCLEOTIDE SEQUENCE [LARGE SCALE GENOMIC DNA]</scope>
    <source>
        <strain evidence="4">CCUG 39402</strain>
    </source>
</reference>
<dbReference type="InterPro" id="IPR012577">
    <property type="entry name" value="NIPSNAP"/>
</dbReference>
<name>A0ABW1TW96_9BURK</name>
<dbReference type="Proteomes" id="UP001596270">
    <property type="component" value="Unassembled WGS sequence"/>
</dbReference>
<dbReference type="Pfam" id="PF07978">
    <property type="entry name" value="NIPSNAP"/>
    <property type="match status" value="1"/>
</dbReference>
<accession>A0ABW1TW96</accession>
<comment type="similarity">
    <text evidence="1">Belongs to the NipSnap family.</text>
</comment>
<dbReference type="PANTHER" id="PTHR21017:SF17">
    <property type="entry name" value="PROTEIN NIPSNAP"/>
    <property type="match status" value="1"/>
</dbReference>
<comment type="caution">
    <text evidence="3">The sequence shown here is derived from an EMBL/GenBank/DDBJ whole genome shotgun (WGS) entry which is preliminary data.</text>
</comment>
<dbReference type="InterPro" id="IPR011008">
    <property type="entry name" value="Dimeric_a/b-barrel"/>
</dbReference>
<evidence type="ECO:0000256" key="1">
    <source>
        <dbReference type="ARBA" id="ARBA00005291"/>
    </source>
</evidence>
<evidence type="ECO:0000313" key="3">
    <source>
        <dbReference type="EMBL" id="MFC6281911.1"/>
    </source>
</evidence>
<protein>
    <submittedName>
        <fullName evidence="3">NIPSNAP family protein</fullName>
    </submittedName>
</protein>
<dbReference type="PANTHER" id="PTHR21017">
    <property type="entry name" value="NIPSNAP-RELATED"/>
    <property type="match status" value="1"/>
</dbReference>
<feature type="domain" description="NIPSNAP" evidence="2">
    <location>
        <begin position="4"/>
        <end position="100"/>
    </location>
</feature>
<organism evidence="3 4">
    <name type="scientific">Polaromonas aquatica</name>
    <dbReference type="NCBI Taxonomy" id="332657"/>
    <lineage>
        <taxon>Bacteria</taxon>
        <taxon>Pseudomonadati</taxon>
        <taxon>Pseudomonadota</taxon>
        <taxon>Betaproteobacteria</taxon>
        <taxon>Burkholderiales</taxon>
        <taxon>Comamonadaceae</taxon>
        <taxon>Polaromonas</taxon>
    </lineage>
</organism>
<dbReference type="InterPro" id="IPR051557">
    <property type="entry name" value="NipSnap_domain"/>
</dbReference>
<keyword evidence="4" id="KW-1185">Reference proteome</keyword>
<dbReference type="EMBL" id="JBHSRS010000018">
    <property type="protein sequence ID" value="MFC6281911.1"/>
    <property type="molecule type" value="Genomic_DNA"/>
</dbReference>
<dbReference type="RefSeq" id="WP_371438490.1">
    <property type="nucleotide sequence ID" value="NZ_JBHSRS010000018.1"/>
</dbReference>